<organism evidence="6">
    <name type="scientific">Hirondellea gigas</name>
    <dbReference type="NCBI Taxonomy" id="1518452"/>
    <lineage>
        <taxon>Eukaryota</taxon>
        <taxon>Metazoa</taxon>
        <taxon>Ecdysozoa</taxon>
        <taxon>Arthropoda</taxon>
        <taxon>Crustacea</taxon>
        <taxon>Multicrustacea</taxon>
        <taxon>Malacostraca</taxon>
        <taxon>Eumalacostraca</taxon>
        <taxon>Peracarida</taxon>
        <taxon>Amphipoda</taxon>
        <taxon>Amphilochidea</taxon>
        <taxon>Lysianassida</taxon>
        <taxon>Lysianassidira</taxon>
        <taxon>Lysianassoidea</taxon>
        <taxon>Lysianassidae</taxon>
        <taxon>Hirondellea</taxon>
    </lineage>
</organism>
<dbReference type="GO" id="GO:0016671">
    <property type="term" value="F:oxidoreductase activity, acting on a sulfur group of donors, disulfide as acceptor"/>
    <property type="evidence" value="ECO:0007669"/>
    <property type="project" value="InterPro"/>
</dbReference>
<dbReference type="EMBL" id="IACT01004354">
    <property type="protein sequence ID" value="LAC23549.1"/>
    <property type="molecule type" value="mRNA"/>
</dbReference>
<name>A0A2P2I703_9CRUS</name>
<evidence type="ECO:0000256" key="3">
    <source>
        <dbReference type="ARBA" id="ARBA00022525"/>
    </source>
</evidence>
<evidence type="ECO:0000256" key="5">
    <source>
        <dbReference type="ARBA" id="ARBA00023180"/>
    </source>
</evidence>
<dbReference type="PANTHER" id="PTHR13234">
    <property type="entry name" value="GAMMA-INTERFERON INDUCIBLE LYSOSOMAL THIOL REDUCTASE GILT"/>
    <property type="match status" value="1"/>
</dbReference>
<evidence type="ECO:0000256" key="1">
    <source>
        <dbReference type="ARBA" id="ARBA00004613"/>
    </source>
</evidence>
<dbReference type="InterPro" id="IPR004911">
    <property type="entry name" value="Interferon-induced_GILT"/>
</dbReference>
<evidence type="ECO:0000313" key="7">
    <source>
        <dbReference type="EMBL" id="LAC23549.1"/>
    </source>
</evidence>
<evidence type="ECO:0000256" key="2">
    <source>
        <dbReference type="ARBA" id="ARBA00005679"/>
    </source>
</evidence>
<dbReference type="AlphaFoldDB" id="A0A2P2I703"/>
<dbReference type="EMBL" id="IACF01004064">
    <property type="protein sequence ID" value="LAB69660.1"/>
    <property type="molecule type" value="mRNA"/>
</dbReference>
<protein>
    <submittedName>
        <fullName evidence="6">Gamma-interferon-inducible lysosomal thiol reductase-like</fullName>
    </submittedName>
</protein>
<keyword evidence="3" id="KW-0964">Secreted</keyword>
<comment type="similarity">
    <text evidence="2">Belongs to the GILT family.</text>
</comment>
<keyword evidence="4" id="KW-0732">Signal</keyword>
<dbReference type="Pfam" id="PF03227">
    <property type="entry name" value="GILT"/>
    <property type="match status" value="1"/>
</dbReference>
<evidence type="ECO:0000256" key="4">
    <source>
        <dbReference type="ARBA" id="ARBA00022729"/>
    </source>
</evidence>
<reference evidence="6" key="2">
    <citation type="journal article" date="2018" name="Biosci. Biotechnol. Biochem.">
        <title>Polysaccharide hydrolase of the hadal zone amphipods Hirondellea gigas.</title>
        <authorList>
            <person name="Kobayashi H."/>
            <person name="Nagahama T."/>
            <person name="Arai W."/>
            <person name="Sasagawa Y."/>
            <person name="Umeda M."/>
            <person name="Hayashi T."/>
            <person name="Nikaido I."/>
            <person name="Watanabe H."/>
            <person name="Oguri K."/>
            <person name="Kitazato H."/>
            <person name="Fujioka K."/>
            <person name="Kido Y."/>
            <person name="Takami H."/>
        </authorList>
    </citation>
    <scope>NUCLEOTIDE SEQUENCE</scope>
    <source>
        <tissue evidence="6">Whole body</tissue>
    </source>
</reference>
<reference evidence="7" key="1">
    <citation type="submission" date="2017-11" db="EMBL/GenBank/DDBJ databases">
        <title>The sensing device of the deep-sea amphipod.</title>
        <authorList>
            <person name="Kobayashi H."/>
            <person name="Nagahama T."/>
            <person name="Arai W."/>
            <person name="Sasagawa Y."/>
            <person name="Umeda M."/>
            <person name="Hayashi T."/>
            <person name="Nikaido I."/>
            <person name="Watanabe H."/>
            <person name="Oguri K."/>
            <person name="Kitazato H."/>
            <person name="Fujioka K."/>
            <person name="Kido Y."/>
            <person name="Takami H."/>
        </authorList>
    </citation>
    <scope>NUCLEOTIDE SEQUENCE</scope>
    <source>
        <tissue evidence="7">Whole body</tissue>
    </source>
</reference>
<proteinExistence type="evidence at transcript level"/>
<dbReference type="GO" id="GO:0005576">
    <property type="term" value="C:extracellular region"/>
    <property type="evidence" value="ECO:0007669"/>
    <property type="project" value="UniProtKB-SubCell"/>
</dbReference>
<dbReference type="PANTHER" id="PTHR13234:SF8">
    <property type="entry name" value="GAMMA-INTERFERON-INDUCIBLE LYSOSOMAL THIOL REDUCTASE"/>
    <property type="match status" value="1"/>
</dbReference>
<comment type="subcellular location">
    <subcellularLocation>
        <location evidence="1">Secreted</location>
    </subcellularLocation>
</comment>
<accession>A0A2P2I703</accession>
<evidence type="ECO:0000313" key="6">
    <source>
        <dbReference type="EMBL" id="LAB69660.1"/>
    </source>
</evidence>
<keyword evidence="5" id="KW-0325">Glycoprotein</keyword>
<sequence length="233" mass="25655">MKPNMLSFIMKRKSLLRFLAMASKVLLLLLGAGIVACVFGKVVRTEADPVRLDVYYESLCPDSIAFVKNQLAVVYPQLKEILVVDIFPYGNAKNVDNGQGGYLFVCQHGPDECAGNMMLACAKNYISDGDLYVEFNICVMSARDPPTAGELCAEELNIAYESIAECSTSTEGEQLLHEVGVLTHALVPEVTYIPWMVVNDEHTYAIQNGAEYDLLEFVCTEYQGVSKPEACSV</sequence>